<dbReference type="PANTHER" id="PTHR21250">
    <property type="entry name" value="PRE-RRNA-PROCESSING PROTEIN TSR2 HOMOLOG"/>
    <property type="match status" value="1"/>
</dbReference>
<dbReference type="OrthoDB" id="263560at2759"/>
<evidence type="ECO:0000256" key="2">
    <source>
        <dbReference type="ARBA" id="ARBA00006524"/>
    </source>
</evidence>
<dbReference type="AlphaFoldDB" id="A0A9P1IKX7"/>
<organism evidence="6 7">
    <name type="scientific">Caenorhabditis angaria</name>
    <dbReference type="NCBI Taxonomy" id="860376"/>
    <lineage>
        <taxon>Eukaryota</taxon>
        <taxon>Metazoa</taxon>
        <taxon>Ecdysozoa</taxon>
        <taxon>Nematoda</taxon>
        <taxon>Chromadorea</taxon>
        <taxon>Rhabditida</taxon>
        <taxon>Rhabditina</taxon>
        <taxon>Rhabditomorpha</taxon>
        <taxon>Rhabditoidea</taxon>
        <taxon>Rhabditidae</taxon>
        <taxon>Peloderinae</taxon>
        <taxon>Caenorhabditis</taxon>
    </lineage>
</organism>
<name>A0A9P1IKX7_9PELO</name>
<dbReference type="GO" id="GO:0006364">
    <property type="term" value="P:rRNA processing"/>
    <property type="evidence" value="ECO:0007669"/>
    <property type="project" value="UniProtKB-KW"/>
</dbReference>
<evidence type="ECO:0000313" key="7">
    <source>
        <dbReference type="Proteomes" id="UP001152747"/>
    </source>
</evidence>
<feature type="region of interest" description="Disordered" evidence="5">
    <location>
        <begin position="179"/>
        <end position="234"/>
    </location>
</feature>
<protein>
    <recommendedName>
        <fullName evidence="3">Pre-rRNA-processing protein TSR2 homolog</fullName>
    </recommendedName>
</protein>
<comment type="function">
    <text evidence="1">May be involved in 20S pre-rRNA processing.</text>
</comment>
<evidence type="ECO:0000256" key="4">
    <source>
        <dbReference type="ARBA" id="ARBA00022552"/>
    </source>
</evidence>
<proteinExistence type="inferred from homology"/>
<comment type="similarity">
    <text evidence="2">Belongs to the TSR2 family.</text>
</comment>
<reference evidence="6" key="1">
    <citation type="submission" date="2022-11" db="EMBL/GenBank/DDBJ databases">
        <authorList>
            <person name="Kikuchi T."/>
        </authorList>
    </citation>
    <scope>NUCLEOTIDE SEQUENCE</scope>
    <source>
        <strain evidence="6">PS1010</strain>
    </source>
</reference>
<dbReference type="Proteomes" id="UP001152747">
    <property type="component" value="Unassembled WGS sequence"/>
</dbReference>
<sequence>MQAGASRAAAAAWQIAKVESCSETPAGLLPTTNVRRGVCTAPLSTVTHLFLFSSFSLKMAQIAENYREFVKRVLGAWSGYQLALDNCCGGDETREKSQWIIDVIAEYVITTRNLKADEMEEWLTNILYHDFDLILEDDSIYQTAFLLLEAYGYIKNGNEAGLQQLLSNLPSDEDIAKIKKQSVRGAEDEDMEMDDLEEDDDDNEEEEAGSSQREYAPRRVKEVDEDGWTTITRR</sequence>
<gene>
    <name evidence="6" type="ORF">CAMP_LOCUS9593</name>
</gene>
<evidence type="ECO:0000256" key="5">
    <source>
        <dbReference type="SAM" id="MobiDB-lite"/>
    </source>
</evidence>
<evidence type="ECO:0000313" key="6">
    <source>
        <dbReference type="EMBL" id="CAI5446956.1"/>
    </source>
</evidence>
<accession>A0A9P1IKX7</accession>
<keyword evidence="7" id="KW-1185">Reference proteome</keyword>
<dbReference type="Pfam" id="PF10273">
    <property type="entry name" value="WGG"/>
    <property type="match status" value="1"/>
</dbReference>
<keyword evidence="4" id="KW-0698">rRNA processing</keyword>
<feature type="compositionally biased region" description="Acidic residues" evidence="5">
    <location>
        <begin position="187"/>
        <end position="208"/>
    </location>
</feature>
<comment type="caution">
    <text evidence="6">The sequence shown here is derived from an EMBL/GenBank/DDBJ whole genome shotgun (WGS) entry which is preliminary data.</text>
</comment>
<dbReference type="InterPro" id="IPR019398">
    <property type="entry name" value="Pre-rRNA_process_TSR2"/>
</dbReference>
<dbReference type="EMBL" id="CANHGI010000004">
    <property type="protein sequence ID" value="CAI5446956.1"/>
    <property type="molecule type" value="Genomic_DNA"/>
</dbReference>
<evidence type="ECO:0000256" key="3">
    <source>
        <dbReference type="ARBA" id="ARBA00017551"/>
    </source>
</evidence>
<evidence type="ECO:0000256" key="1">
    <source>
        <dbReference type="ARBA" id="ARBA00002210"/>
    </source>
</evidence>